<evidence type="ECO:0000313" key="1">
    <source>
        <dbReference type="EMBL" id="AYG82610.1"/>
    </source>
</evidence>
<dbReference type="NCBIfam" id="NF042934">
    <property type="entry name" value="cis_reg_atten"/>
    <property type="match status" value="1"/>
</dbReference>
<name>A0A387HNY5_9ACTN</name>
<accession>A0A387HNY5</accession>
<dbReference type="KEGG" id="shun:DWB77_04792"/>
<gene>
    <name evidence="1" type="ORF">DWB77_04792</name>
</gene>
<dbReference type="AlphaFoldDB" id="A0A387HNY5"/>
<organism evidence="1 2">
    <name type="scientific">Streptomyces hundungensis</name>
    <dbReference type="NCBI Taxonomy" id="1077946"/>
    <lineage>
        <taxon>Bacteria</taxon>
        <taxon>Bacillati</taxon>
        <taxon>Actinomycetota</taxon>
        <taxon>Actinomycetes</taxon>
        <taxon>Kitasatosporales</taxon>
        <taxon>Streptomycetaceae</taxon>
        <taxon>Streptomyces</taxon>
    </lineage>
</organism>
<sequence>MVSNDVSDKTPSSGPALLLVARLHVDLCRLASAICTARAAAL</sequence>
<reference evidence="1 2" key="1">
    <citation type="submission" date="2018-10" db="EMBL/GenBank/DDBJ databases">
        <title>Relationship between Morphology and Antimicrobial Activity in Streptomyces.</title>
        <authorList>
            <person name="Kang H.J."/>
            <person name="Kim S.B."/>
        </authorList>
    </citation>
    <scope>NUCLEOTIDE SEQUENCE [LARGE SCALE GENOMIC DNA]</scope>
    <source>
        <strain evidence="1 2">BH38</strain>
    </source>
</reference>
<dbReference type="RefSeq" id="WP_261710360.1">
    <property type="nucleotide sequence ID" value="NZ_CP032698.1"/>
</dbReference>
<dbReference type="Proteomes" id="UP000271554">
    <property type="component" value="Chromosome"/>
</dbReference>
<evidence type="ECO:0000313" key="2">
    <source>
        <dbReference type="Proteomes" id="UP000271554"/>
    </source>
</evidence>
<dbReference type="InterPro" id="IPR049979">
    <property type="entry name" value="Cys_resp_CS_actino"/>
</dbReference>
<dbReference type="EMBL" id="CP032698">
    <property type="protein sequence ID" value="AYG82610.1"/>
    <property type="molecule type" value="Genomic_DNA"/>
</dbReference>
<protein>
    <submittedName>
        <fullName evidence="1">Uncharacterized protein</fullName>
    </submittedName>
</protein>
<keyword evidence="2" id="KW-1185">Reference proteome</keyword>
<proteinExistence type="predicted"/>